<dbReference type="EMBL" id="UYJE01009027">
    <property type="protein sequence ID" value="VDI69425.1"/>
    <property type="molecule type" value="Genomic_DNA"/>
</dbReference>
<proteinExistence type="predicted"/>
<accession>A0A8B6GV11</accession>
<sequence>MEDDNTLPKESTSKTNNDGDTKALEETETQALVKSKKEKGKSCCSFRRCFAAICCCCCMKKTGQKVENIEKEDCRASLTSQEVNEFIEEEMKKLSEETINLES</sequence>
<evidence type="ECO:0000313" key="2">
    <source>
        <dbReference type="EMBL" id="VDI69425.1"/>
    </source>
</evidence>
<feature type="region of interest" description="Disordered" evidence="1">
    <location>
        <begin position="1"/>
        <end position="26"/>
    </location>
</feature>
<dbReference type="AlphaFoldDB" id="A0A8B6GV11"/>
<protein>
    <submittedName>
        <fullName evidence="2">Uncharacterized protein</fullName>
    </submittedName>
</protein>
<keyword evidence="3" id="KW-1185">Reference proteome</keyword>
<comment type="caution">
    <text evidence="2">The sequence shown here is derived from an EMBL/GenBank/DDBJ whole genome shotgun (WGS) entry which is preliminary data.</text>
</comment>
<reference evidence="2" key="1">
    <citation type="submission" date="2018-11" db="EMBL/GenBank/DDBJ databases">
        <authorList>
            <person name="Alioto T."/>
            <person name="Alioto T."/>
        </authorList>
    </citation>
    <scope>NUCLEOTIDE SEQUENCE</scope>
</reference>
<evidence type="ECO:0000256" key="1">
    <source>
        <dbReference type="SAM" id="MobiDB-lite"/>
    </source>
</evidence>
<gene>
    <name evidence="2" type="ORF">MGAL_10B013085</name>
</gene>
<dbReference type="Proteomes" id="UP000596742">
    <property type="component" value="Unassembled WGS sequence"/>
</dbReference>
<organism evidence="2 3">
    <name type="scientific">Mytilus galloprovincialis</name>
    <name type="common">Mediterranean mussel</name>
    <dbReference type="NCBI Taxonomy" id="29158"/>
    <lineage>
        <taxon>Eukaryota</taxon>
        <taxon>Metazoa</taxon>
        <taxon>Spiralia</taxon>
        <taxon>Lophotrochozoa</taxon>
        <taxon>Mollusca</taxon>
        <taxon>Bivalvia</taxon>
        <taxon>Autobranchia</taxon>
        <taxon>Pteriomorphia</taxon>
        <taxon>Mytilida</taxon>
        <taxon>Mytiloidea</taxon>
        <taxon>Mytilidae</taxon>
        <taxon>Mytilinae</taxon>
        <taxon>Mytilus</taxon>
    </lineage>
</organism>
<name>A0A8B6GV11_MYTGA</name>
<evidence type="ECO:0000313" key="3">
    <source>
        <dbReference type="Proteomes" id="UP000596742"/>
    </source>
</evidence>